<dbReference type="PANTHER" id="PTHR48075:SF5">
    <property type="entry name" value="3-HYDROXYBUTYRYL-COA DEHYDROGENASE"/>
    <property type="match status" value="1"/>
</dbReference>
<evidence type="ECO:0000256" key="2">
    <source>
        <dbReference type="SAM" id="MobiDB-lite"/>
    </source>
</evidence>
<dbReference type="Proteomes" id="UP001157017">
    <property type="component" value="Unassembled WGS sequence"/>
</dbReference>
<dbReference type="InterPro" id="IPR036291">
    <property type="entry name" value="NAD(P)-bd_dom_sf"/>
</dbReference>
<name>A0ABQ6JIE3_9ACTN</name>
<organism evidence="4 5">
    <name type="scientific">Angustibacter aerolatus</name>
    <dbReference type="NCBI Taxonomy" id="1162965"/>
    <lineage>
        <taxon>Bacteria</taxon>
        <taxon>Bacillati</taxon>
        <taxon>Actinomycetota</taxon>
        <taxon>Actinomycetes</taxon>
        <taxon>Kineosporiales</taxon>
        <taxon>Kineosporiaceae</taxon>
    </lineage>
</organism>
<comment type="similarity">
    <text evidence="1">Belongs to the 3-hydroxyacyl-CoA dehydrogenase family.</text>
</comment>
<dbReference type="PANTHER" id="PTHR48075">
    <property type="entry name" value="3-HYDROXYACYL-COA DEHYDROGENASE FAMILY PROTEIN"/>
    <property type="match status" value="1"/>
</dbReference>
<comment type="caution">
    <text evidence="4">The sequence shown here is derived from an EMBL/GenBank/DDBJ whole genome shotgun (WGS) entry which is preliminary data.</text>
</comment>
<feature type="region of interest" description="Disordered" evidence="2">
    <location>
        <begin position="110"/>
        <end position="160"/>
    </location>
</feature>
<gene>
    <name evidence="4" type="ORF">GCM10025868_24180</name>
</gene>
<dbReference type="InterPro" id="IPR006176">
    <property type="entry name" value="3-OHacyl-CoA_DH_NAD-bd"/>
</dbReference>
<protein>
    <recommendedName>
        <fullName evidence="3">3-hydroxyacyl-CoA dehydrogenase NAD binding domain-containing protein</fullName>
    </recommendedName>
</protein>
<dbReference type="Pfam" id="PF02737">
    <property type="entry name" value="3HCDH_N"/>
    <property type="match status" value="1"/>
</dbReference>
<evidence type="ECO:0000259" key="3">
    <source>
        <dbReference type="Pfam" id="PF02737"/>
    </source>
</evidence>
<reference evidence="5" key="1">
    <citation type="journal article" date="2019" name="Int. J. Syst. Evol. Microbiol.">
        <title>The Global Catalogue of Microorganisms (GCM) 10K type strain sequencing project: providing services to taxonomists for standard genome sequencing and annotation.</title>
        <authorList>
            <consortium name="The Broad Institute Genomics Platform"/>
            <consortium name="The Broad Institute Genome Sequencing Center for Infectious Disease"/>
            <person name="Wu L."/>
            <person name="Ma J."/>
        </authorList>
    </citation>
    <scope>NUCLEOTIDE SEQUENCE [LARGE SCALE GENOMIC DNA]</scope>
    <source>
        <strain evidence="5">NBRC 108730</strain>
    </source>
</reference>
<dbReference type="EMBL" id="BSUZ01000001">
    <property type="protein sequence ID" value="GMA87168.1"/>
    <property type="molecule type" value="Genomic_DNA"/>
</dbReference>
<proteinExistence type="inferred from homology"/>
<feature type="compositionally biased region" description="Basic residues" evidence="2">
    <location>
        <begin position="124"/>
        <end position="149"/>
    </location>
</feature>
<evidence type="ECO:0000256" key="1">
    <source>
        <dbReference type="ARBA" id="ARBA00009463"/>
    </source>
</evidence>
<dbReference type="SUPFAM" id="SSF51735">
    <property type="entry name" value="NAD(P)-binding Rossmann-fold domains"/>
    <property type="match status" value="1"/>
</dbReference>
<keyword evidence="5" id="KW-1185">Reference proteome</keyword>
<dbReference type="Gene3D" id="3.40.50.720">
    <property type="entry name" value="NAD(P)-binding Rossmann-like Domain"/>
    <property type="match status" value="1"/>
</dbReference>
<evidence type="ECO:0000313" key="5">
    <source>
        <dbReference type="Proteomes" id="UP001157017"/>
    </source>
</evidence>
<feature type="domain" description="3-hydroxyacyl-CoA dehydrogenase NAD binding" evidence="3">
    <location>
        <begin position="2"/>
        <end position="100"/>
    </location>
</feature>
<accession>A0ABQ6JIE3</accession>
<sequence>MADLAGCRLVVEAVVEDLAVKRDLFAGLEQVVADDALLATNTSSISVTAVAAWLARPERVVGLHFFNPADRMRLVEVVRGDATSDAVVETAVEPGPGLGQDARRVHVDAGVHREPGGPAVLRRGAAHGRGGRRRPRDHRRRAARGRRVPPRGSPTSSART</sequence>
<evidence type="ECO:0000313" key="4">
    <source>
        <dbReference type="EMBL" id="GMA87168.1"/>
    </source>
</evidence>